<evidence type="ECO:0000256" key="2">
    <source>
        <dbReference type="ARBA" id="ARBA00023002"/>
    </source>
</evidence>
<dbReference type="InterPro" id="IPR003953">
    <property type="entry name" value="FAD-dep_OxRdtase_2_FAD-bd"/>
</dbReference>
<accession>A0ABQ6JEV0</accession>
<dbReference type="Pfam" id="PF00890">
    <property type="entry name" value="FAD_binding_2"/>
    <property type="match status" value="1"/>
</dbReference>
<evidence type="ECO:0000259" key="3">
    <source>
        <dbReference type="Pfam" id="PF00890"/>
    </source>
</evidence>
<dbReference type="InterPro" id="IPR027477">
    <property type="entry name" value="Succ_DH/fumarate_Rdtase_cat_sf"/>
</dbReference>
<dbReference type="Proteomes" id="UP001157017">
    <property type="component" value="Unassembled WGS sequence"/>
</dbReference>
<comment type="caution">
    <text evidence="4">The sequence shown here is derived from an EMBL/GenBank/DDBJ whole genome shotgun (WGS) entry which is preliminary data.</text>
</comment>
<sequence length="176" mass="18695">MRPGATAPVDAFLRRGVDFVLAGDLRTLVRGMNDLVGEPLVDHDELERQVVARDREIENPFGKDAQVTAIHGARRYRGDRLIRTAAPHRLLDRAAGPLVAVRLHVVTRKSLGGLETDLSARVLRPDGEPLPGLYAAGEVAGFGGGGVHGYRSLEGTFLGGCLFSGRVAGRAVAAAL</sequence>
<proteinExistence type="predicted"/>
<evidence type="ECO:0000256" key="1">
    <source>
        <dbReference type="ARBA" id="ARBA00022630"/>
    </source>
</evidence>
<dbReference type="Gene3D" id="3.90.700.10">
    <property type="entry name" value="Succinate dehydrogenase/fumarate reductase flavoprotein, catalytic domain"/>
    <property type="match status" value="1"/>
</dbReference>
<dbReference type="EMBL" id="BSUZ01000001">
    <property type="protein sequence ID" value="GMA86317.1"/>
    <property type="molecule type" value="Genomic_DNA"/>
</dbReference>
<dbReference type="PANTHER" id="PTHR43260:SF1">
    <property type="entry name" value="KSDD-LIKE STEROID DEHYDROGENASE RV0785"/>
    <property type="match status" value="1"/>
</dbReference>
<dbReference type="Gene3D" id="3.50.50.60">
    <property type="entry name" value="FAD/NAD(P)-binding domain"/>
    <property type="match status" value="1"/>
</dbReference>
<keyword evidence="1" id="KW-0285">Flavoprotein</keyword>
<protein>
    <recommendedName>
        <fullName evidence="3">FAD-dependent oxidoreductase 2 FAD-binding domain-containing protein</fullName>
    </recommendedName>
</protein>
<dbReference type="InterPro" id="IPR014614">
    <property type="entry name" value="KsdD_DH"/>
</dbReference>
<name>A0ABQ6JEV0_9ACTN</name>
<evidence type="ECO:0000313" key="5">
    <source>
        <dbReference type="Proteomes" id="UP001157017"/>
    </source>
</evidence>
<organism evidence="4 5">
    <name type="scientific">Angustibacter aerolatus</name>
    <dbReference type="NCBI Taxonomy" id="1162965"/>
    <lineage>
        <taxon>Bacteria</taxon>
        <taxon>Bacillati</taxon>
        <taxon>Actinomycetota</taxon>
        <taxon>Actinomycetes</taxon>
        <taxon>Kineosporiales</taxon>
        <taxon>Kineosporiaceae</taxon>
    </lineage>
</organism>
<reference evidence="5" key="1">
    <citation type="journal article" date="2019" name="Int. J. Syst. Evol. Microbiol.">
        <title>The Global Catalogue of Microorganisms (GCM) 10K type strain sequencing project: providing services to taxonomists for standard genome sequencing and annotation.</title>
        <authorList>
            <consortium name="The Broad Institute Genomics Platform"/>
            <consortium name="The Broad Institute Genome Sequencing Center for Infectious Disease"/>
            <person name="Wu L."/>
            <person name="Ma J."/>
        </authorList>
    </citation>
    <scope>NUCLEOTIDE SEQUENCE [LARGE SCALE GENOMIC DNA]</scope>
    <source>
        <strain evidence="5">NBRC 108730</strain>
    </source>
</reference>
<keyword evidence="5" id="KW-1185">Reference proteome</keyword>
<evidence type="ECO:0000313" key="4">
    <source>
        <dbReference type="EMBL" id="GMA86317.1"/>
    </source>
</evidence>
<dbReference type="InterPro" id="IPR036188">
    <property type="entry name" value="FAD/NAD-bd_sf"/>
</dbReference>
<gene>
    <name evidence="4" type="ORF">GCM10025868_15670</name>
</gene>
<dbReference type="PANTHER" id="PTHR43260">
    <property type="entry name" value="3-KETOSTEROID-DELTA-1-DEHYDROGENASE"/>
    <property type="match status" value="1"/>
</dbReference>
<dbReference type="SUPFAM" id="SSF51905">
    <property type="entry name" value="FAD/NAD(P)-binding domain"/>
    <property type="match status" value="1"/>
</dbReference>
<keyword evidence="2" id="KW-0560">Oxidoreductase</keyword>
<feature type="domain" description="FAD-dependent oxidoreductase 2 FAD-binding" evidence="3">
    <location>
        <begin position="34"/>
        <end position="158"/>
    </location>
</feature>